<evidence type="ECO:0000313" key="3">
    <source>
        <dbReference type="Proteomes" id="UP001295684"/>
    </source>
</evidence>
<gene>
    <name evidence="2" type="ORF">ECRASSUSDP1_LOCUS26932</name>
</gene>
<protein>
    <submittedName>
        <fullName evidence="2">Uncharacterized protein</fullName>
    </submittedName>
</protein>
<feature type="transmembrane region" description="Helical" evidence="1">
    <location>
        <begin position="409"/>
        <end position="429"/>
    </location>
</feature>
<feature type="transmembrane region" description="Helical" evidence="1">
    <location>
        <begin position="564"/>
        <end position="588"/>
    </location>
</feature>
<dbReference type="PANTHER" id="PTHR11161">
    <property type="entry name" value="O-ACYLTRANSFERASE"/>
    <property type="match status" value="1"/>
</dbReference>
<proteinExistence type="predicted"/>
<feature type="transmembrane region" description="Helical" evidence="1">
    <location>
        <begin position="255"/>
        <end position="274"/>
    </location>
</feature>
<feature type="transmembrane region" description="Helical" evidence="1">
    <location>
        <begin position="638"/>
        <end position="659"/>
    </location>
</feature>
<feature type="transmembrane region" description="Helical" evidence="1">
    <location>
        <begin position="294"/>
        <end position="318"/>
    </location>
</feature>
<keyword evidence="1" id="KW-0812">Transmembrane</keyword>
<feature type="transmembrane region" description="Helical" evidence="1">
    <location>
        <begin position="481"/>
        <end position="499"/>
    </location>
</feature>
<dbReference type="InterPro" id="IPR052728">
    <property type="entry name" value="O2_lipid_transport_reg"/>
</dbReference>
<feature type="transmembrane region" description="Helical" evidence="1">
    <location>
        <begin position="117"/>
        <end position="139"/>
    </location>
</feature>
<dbReference type="Proteomes" id="UP001295684">
    <property type="component" value="Unassembled WGS sequence"/>
</dbReference>
<evidence type="ECO:0000256" key="1">
    <source>
        <dbReference type="SAM" id="Phobius"/>
    </source>
</evidence>
<comment type="caution">
    <text evidence="2">The sequence shown here is derived from an EMBL/GenBank/DDBJ whole genome shotgun (WGS) entry which is preliminary data.</text>
</comment>
<keyword evidence="3" id="KW-1185">Reference proteome</keyword>
<dbReference type="AlphaFoldDB" id="A0AAD2DAC8"/>
<name>A0AAD2DAC8_EUPCR</name>
<feature type="transmembrane region" description="Helical" evidence="1">
    <location>
        <begin position="520"/>
        <end position="544"/>
    </location>
</feature>
<sequence>MLGSQFSDVGDLGDYQQCDDVENAEYNILQLNITKLPLDIRLGLCLPSECNWDKMKKAGESITQSLSKLVKGLANQLNIGLLIDNDVGLQVYFFQPTARNKQANDESGTSASAMGGFIGFLVLLSFGGSIAVLMAPTPVPTHPPENFKKQTAQVEQQQEQEYAERGTAAQTLKTKASQYSRPNTIHNRLGQNEVERERENSLFLNNNIVPNLQPIQEDERESVLWSYIKCFSVQDNLEHLISPKRNKLDDPELDIIEGMKVITLCWGIIMYTSLYVLTSSTRNLPILLEFFEQFIFALISSGNKAADFFFMIITMMCFIKINQLYDIRKGLGIFDYVGILLHGFLKVAPLYYFVFFAGWLIIPMISSGANWFVGDRLFVSCSSDWPFVITFLNTYFPFFTKALEGCYYWPYLIPHYIMSLFFFPIWIFIYRWNTNVFLGVLALFEIAGTLLVGYIAYANKLTVGILTFEDYYLYTYQFNKLHTKLFNLAIGLYAGYLYLRILEYRKASYDEKKEYFRILHFFHNSLLANICLYLYGTGMLIFVAGIPRSANADGYSWTRWENTAYFALGTTGYLTSVLAFMFIIFFGYGNAMKKVLSSRVWNSLSKIGLGCYLVYPMIITLGFVGTNTSFFISYPSMVYAFVTNIVISFLAGFVLHMVVQAPANGLIRVTKKLIIGERMQTLEKFNLASSEKPPVVQKEEEKKLLATIEKENGDFLTNSQFKLKTKQDV</sequence>
<dbReference type="EMBL" id="CAMPGE010027770">
    <property type="protein sequence ID" value="CAI2385373.1"/>
    <property type="molecule type" value="Genomic_DNA"/>
</dbReference>
<feature type="transmembrane region" description="Helical" evidence="1">
    <location>
        <begin position="351"/>
        <end position="373"/>
    </location>
</feature>
<feature type="transmembrane region" description="Helical" evidence="1">
    <location>
        <begin position="609"/>
        <end position="632"/>
    </location>
</feature>
<keyword evidence="1" id="KW-1133">Transmembrane helix</keyword>
<feature type="transmembrane region" description="Helical" evidence="1">
    <location>
        <begin position="436"/>
        <end position="457"/>
    </location>
</feature>
<reference evidence="2" key="1">
    <citation type="submission" date="2023-07" db="EMBL/GenBank/DDBJ databases">
        <authorList>
            <consortium name="AG Swart"/>
            <person name="Singh M."/>
            <person name="Singh A."/>
            <person name="Seah K."/>
            <person name="Emmerich C."/>
        </authorList>
    </citation>
    <scope>NUCLEOTIDE SEQUENCE</scope>
    <source>
        <strain evidence="2">DP1</strain>
    </source>
</reference>
<accession>A0AAD2DAC8</accession>
<keyword evidence="1" id="KW-0472">Membrane</keyword>
<dbReference type="PANTHER" id="PTHR11161:SF0">
    <property type="entry name" value="O-ACYLTRANSFERASE LIKE PROTEIN"/>
    <property type="match status" value="1"/>
</dbReference>
<evidence type="ECO:0000313" key="2">
    <source>
        <dbReference type="EMBL" id="CAI2385373.1"/>
    </source>
</evidence>
<organism evidence="2 3">
    <name type="scientific">Euplotes crassus</name>
    <dbReference type="NCBI Taxonomy" id="5936"/>
    <lineage>
        <taxon>Eukaryota</taxon>
        <taxon>Sar</taxon>
        <taxon>Alveolata</taxon>
        <taxon>Ciliophora</taxon>
        <taxon>Intramacronucleata</taxon>
        <taxon>Spirotrichea</taxon>
        <taxon>Hypotrichia</taxon>
        <taxon>Euplotida</taxon>
        <taxon>Euplotidae</taxon>
        <taxon>Moneuplotes</taxon>
    </lineage>
</organism>